<feature type="region of interest" description="Disordered" evidence="1">
    <location>
        <begin position="1"/>
        <end position="82"/>
    </location>
</feature>
<proteinExistence type="predicted"/>
<gene>
    <name evidence="2" type="ORF">CDL15_Pgr018770</name>
</gene>
<feature type="compositionally biased region" description="Polar residues" evidence="1">
    <location>
        <begin position="71"/>
        <end position="82"/>
    </location>
</feature>
<evidence type="ECO:0000313" key="3">
    <source>
        <dbReference type="Proteomes" id="UP000197138"/>
    </source>
</evidence>
<sequence>MKEVSPATQQQQQGSGIAAAREKRVAAAQQRRWSRREQKLQLGSSRRGSNTDRAKKQLQGSFKQVQPWKKMTSNGWRSSRGR</sequence>
<evidence type="ECO:0000313" key="2">
    <source>
        <dbReference type="EMBL" id="OWM64199.1"/>
    </source>
</evidence>
<dbReference type="Proteomes" id="UP000197138">
    <property type="component" value="Unassembled WGS sequence"/>
</dbReference>
<name>A0A218VV97_PUNGR</name>
<comment type="caution">
    <text evidence="2">The sequence shown here is derived from an EMBL/GenBank/DDBJ whole genome shotgun (WGS) entry which is preliminary data.</text>
</comment>
<accession>A0A218VV97</accession>
<dbReference type="AlphaFoldDB" id="A0A218VV97"/>
<dbReference type="EMBL" id="MTKT01005815">
    <property type="protein sequence ID" value="OWM64199.1"/>
    <property type="molecule type" value="Genomic_DNA"/>
</dbReference>
<organism evidence="2 3">
    <name type="scientific">Punica granatum</name>
    <name type="common">Pomegranate</name>
    <dbReference type="NCBI Taxonomy" id="22663"/>
    <lineage>
        <taxon>Eukaryota</taxon>
        <taxon>Viridiplantae</taxon>
        <taxon>Streptophyta</taxon>
        <taxon>Embryophyta</taxon>
        <taxon>Tracheophyta</taxon>
        <taxon>Spermatophyta</taxon>
        <taxon>Magnoliopsida</taxon>
        <taxon>eudicotyledons</taxon>
        <taxon>Gunneridae</taxon>
        <taxon>Pentapetalae</taxon>
        <taxon>rosids</taxon>
        <taxon>malvids</taxon>
        <taxon>Myrtales</taxon>
        <taxon>Lythraceae</taxon>
        <taxon>Punica</taxon>
    </lineage>
</organism>
<protein>
    <submittedName>
        <fullName evidence="2">Uncharacterized protein</fullName>
    </submittedName>
</protein>
<reference evidence="3" key="1">
    <citation type="journal article" date="2017" name="Plant J.">
        <title>The pomegranate (Punica granatum L.) genome and the genomics of punicalagin biosynthesis.</title>
        <authorList>
            <person name="Qin G."/>
            <person name="Xu C."/>
            <person name="Ming R."/>
            <person name="Tang H."/>
            <person name="Guyot R."/>
            <person name="Kramer E.M."/>
            <person name="Hu Y."/>
            <person name="Yi X."/>
            <person name="Qi Y."/>
            <person name="Xu X."/>
            <person name="Gao Z."/>
            <person name="Pan H."/>
            <person name="Jian J."/>
            <person name="Tian Y."/>
            <person name="Yue Z."/>
            <person name="Xu Y."/>
        </authorList>
    </citation>
    <scope>NUCLEOTIDE SEQUENCE [LARGE SCALE GENOMIC DNA]</scope>
    <source>
        <strain evidence="3">cv. Dabenzi</strain>
    </source>
</reference>
<evidence type="ECO:0000256" key="1">
    <source>
        <dbReference type="SAM" id="MobiDB-lite"/>
    </source>
</evidence>